<keyword evidence="5" id="KW-1185">Reference proteome</keyword>
<dbReference type="InterPro" id="IPR015797">
    <property type="entry name" value="NUDIX_hydrolase-like_dom_sf"/>
</dbReference>
<dbReference type="Gene3D" id="3.90.79.10">
    <property type="entry name" value="Nucleoside Triphosphate Pyrophosphohydrolase"/>
    <property type="match status" value="1"/>
</dbReference>
<dbReference type="KEGG" id="spph:KFK14_01320"/>
<dbReference type="AlphaFoldDB" id="A0A975Q1P2"/>
<evidence type="ECO:0000313" key="5">
    <source>
        <dbReference type="Proteomes" id="UP000681425"/>
    </source>
</evidence>
<proteinExistence type="predicted"/>
<comment type="cofactor">
    <cofactor evidence="1">
        <name>Mg(2+)</name>
        <dbReference type="ChEBI" id="CHEBI:18420"/>
    </cofactor>
</comment>
<dbReference type="RefSeq" id="WP_212609600.1">
    <property type="nucleotide sequence ID" value="NZ_CP073910.1"/>
</dbReference>
<organism evidence="4 5">
    <name type="scientific">Sphingobium phenoxybenzoativorans</name>
    <dbReference type="NCBI Taxonomy" id="1592790"/>
    <lineage>
        <taxon>Bacteria</taxon>
        <taxon>Pseudomonadati</taxon>
        <taxon>Pseudomonadota</taxon>
        <taxon>Alphaproteobacteria</taxon>
        <taxon>Sphingomonadales</taxon>
        <taxon>Sphingomonadaceae</taxon>
        <taxon>Sphingobium</taxon>
    </lineage>
</organism>
<accession>A0A975Q1P2</accession>
<evidence type="ECO:0000313" key="4">
    <source>
        <dbReference type="EMBL" id="QUT06160.1"/>
    </source>
</evidence>
<protein>
    <submittedName>
        <fullName evidence="4">NUDIX domain-containing protein</fullName>
    </submittedName>
</protein>
<dbReference type="PANTHER" id="PTHR43046:SF14">
    <property type="entry name" value="MUTT_NUDIX FAMILY PROTEIN"/>
    <property type="match status" value="1"/>
</dbReference>
<dbReference type="GO" id="GO:0016787">
    <property type="term" value="F:hydrolase activity"/>
    <property type="evidence" value="ECO:0007669"/>
    <property type="project" value="UniProtKB-KW"/>
</dbReference>
<dbReference type="Pfam" id="PF00293">
    <property type="entry name" value="NUDIX"/>
    <property type="match status" value="1"/>
</dbReference>
<sequence length="156" mass="17604">MALLHRLIGRGARLYWRIRRPRTLGVRAIVLDPRDRIALVRHSYIDHWYLPGGGVKKGEGFGAALLRELREEVALTDVRVERVLGVYHSRKEAKDDHIVIFVVRTAQDQAAGLRRADLLEIEEAGWFALDALPDVSAATARRIAEYRAGAMGLGEW</sequence>
<evidence type="ECO:0000256" key="1">
    <source>
        <dbReference type="ARBA" id="ARBA00001946"/>
    </source>
</evidence>
<dbReference type="PANTHER" id="PTHR43046">
    <property type="entry name" value="GDP-MANNOSE MANNOSYL HYDROLASE"/>
    <property type="match status" value="1"/>
</dbReference>
<dbReference type="Proteomes" id="UP000681425">
    <property type="component" value="Chromosome"/>
</dbReference>
<dbReference type="SUPFAM" id="SSF55811">
    <property type="entry name" value="Nudix"/>
    <property type="match status" value="1"/>
</dbReference>
<reference evidence="4" key="1">
    <citation type="submission" date="2021-04" db="EMBL/GenBank/DDBJ databases">
        <title>Isolation of p-tert-butylphenol degrading bacteria Sphingobium phenoxybenzoativorans Tas13 from active sludge.</title>
        <authorList>
            <person name="Li Y."/>
        </authorList>
    </citation>
    <scope>NUCLEOTIDE SEQUENCE</scope>
    <source>
        <strain evidence="4">Tas13</strain>
    </source>
</reference>
<name>A0A975Q1P2_9SPHN</name>
<dbReference type="PROSITE" id="PS51462">
    <property type="entry name" value="NUDIX"/>
    <property type="match status" value="1"/>
</dbReference>
<dbReference type="InterPro" id="IPR000086">
    <property type="entry name" value="NUDIX_hydrolase_dom"/>
</dbReference>
<dbReference type="EMBL" id="CP073910">
    <property type="protein sequence ID" value="QUT06160.1"/>
    <property type="molecule type" value="Genomic_DNA"/>
</dbReference>
<evidence type="ECO:0000256" key="2">
    <source>
        <dbReference type="ARBA" id="ARBA00022801"/>
    </source>
</evidence>
<evidence type="ECO:0000259" key="3">
    <source>
        <dbReference type="PROSITE" id="PS51462"/>
    </source>
</evidence>
<gene>
    <name evidence="4" type="ORF">KFK14_01320</name>
</gene>
<feature type="domain" description="Nudix hydrolase" evidence="3">
    <location>
        <begin position="21"/>
        <end position="151"/>
    </location>
</feature>
<keyword evidence="2" id="KW-0378">Hydrolase</keyword>